<dbReference type="Proteomes" id="UP001238163">
    <property type="component" value="Unassembled WGS sequence"/>
</dbReference>
<gene>
    <name evidence="1" type="ORF">J3R75_003948</name>
</gene>
<accession>A0AAE3VK71</accession>
<comment type="caution">
    <text evidence="1">The sequence shown here is derived from an EMBL/GenBank/DDBJ whole genome shotgun (WGS) entry which is preliminary data.</text>
</comment>
<sequence>MRIHDTYEWRRLTPADGHYYFGYYDRCPWNHDQSLHLALRIDQCERLPERGERAEIGVVDRAGTYTPLTSTRAWCHQQGCMSLWLKHRPDCFIYNDFDMDSQRLVSRIYQLGTGVVGEYAVPIYAMSPDGHWGVSLNFSRIPRRGYSYADAVLPWEPQPDLDQEGLFLVDLHTGAVKLIVSYRQMIALHPVPFDLEDMYIWLNHAIFNCDSSRLLWLFRQCSNPLDPSWRTHMYTANIDGSDLMCPLPHFYWNGMISHQIWGRTPREVLIDATWRGKGAEYVVFDERTMPLQATRISRGMGPMAHLIFSPDGTKMLADSYPDSFGFQQLGLVDVATGGITRLGHFRHFRGKGYCVDTRCDLHPRWSPDGKTVTVDSIHDGRRGIYMLEL</sequence>
<dbReference type="InterPro" id="IPR015943">
    <property type="entry name" value="WD40/YVTN_repeat-like_dom_sf"/>
</dbReference>
<dbReference type="EMBL" id="JAUSVL010000001">
    <property type="protein sequence ID" value="MDQ0291841.1"/>
    <property type="molecule type" value="Genomic_DNA"/>
</dbReference>
<dbReference type="SUPFAM" id="SSF82171">
    <property type="entry name" value="DPP6 N-terminal domain-like"/>
    <property type="match status" value="1"/>
</dbReference>
<evidence type="ECO:0000313" key="2">
    <source>
        <dbReference type="Proteomes" id="UP001238163"/>
    </source>
</evidence>
<protein>
    <submittedName>
        <fullName evidence="1">Uncharacterized protein</fullName>
    </submittedName>
</protein>
<dbReference type="Gene3D" id="2.130.10.10">
    <property type="entry name" value="YVTN repeat-like/Quinoprotein amine dehydrogenase"/>
    <property type="match status" value="1"/>
</dbReference>
<organism evidence="1 2">
    <name type="scientific">Oligosphaera ethanolica</name>
    <dbReference type="NCBI Taxonomy" id="760260"/>
    <lineage>
        <taxon>Bacteria</taxon>
        <taxon>Pseudomonadati</taxon>
        <taxon>Lentisphaerota</taxon>
        <taxon>Oligosphaeria</taxon>
        <taxon>Oligosphaerales</taxon>
        <taxon>Oligosphaeraceae</taxon>
        <taxon>Oligosphaera</taxon>
    </lineage>
</organism>
<proteinExistence type="predicted"/>
<dbReference type="AlphaFoldDB" id="A0AAE3VK71"/>
<evidence type="ECO:0000313" key="1">
    <source>
        <dbReference type="EMBL" id="MDQ0291841.1"/>
    </source>
</evidence>
<dbReference type="RefSeq" id="WP_307265211.1">
    <property type="nucleotide sequence ID" value="NZ_JAUSVL010000001.1"/>
</dbReference>
<reference evidence="1" key="1">
    <citation type="submission" date="2023-07" db="EMBL/GenBank/DDBJ databases">
        <title>Genomic Encyclopedia of Type Strains, Phase IV (KMG-IV): sequencing the most valuable type-strain genomes for metagenomic binning, comparative biology and taxonomic classification.</title>
        <authorList>
            <person name="Goeker M."/>
        </authorList>
    </citation>
    <scope>NUCLEOTIDE SEQUENCE</scope>
    <source>
        <strain evidence="1">DSM 24202</strain>
    </source>
</reference>
<keyword evidence="2" id="KW-1185">Reference proteome</keyword>
<name>A0AAE3VK71_9BACT</name>